<evidence type="ECO:0000259" key="2">
    <source>
        <dbReference type="Pfam" id="PF04424"/>
    </source>
</evidence>
<feature type="region of interest" description="Disordered" evidence="1">
    <location>
        <begin position="330"/>
        <end position="383"/>
    </location>
</feature>
<name>A0AA35NHZ8_SACMI</name>
<feature type="compositionally biased region" description="Polar residues" evidence="1">
    <location>
        <begin position="330"/>
        <end position="341"/>
    </location>
</feature>
<feature type="region of interest" description="Disordered" evidence="1">
    <location>
        <begin position="269"/>
        <end position="307"/>
    </location>
</feature>
<evidence type="ECO:0000256" key="1">
    <source>
        <dbReference type="SAM" id="MobiDB-lite"/>
    </source>
</evidence>
<gene>
    <name evidence="3" type="primary">SMKI07G1700</name>
    <name evidence="3" type="ORF">SMKI_07G1700</name>
</gene>
<dbReference type="PANTHER" id="PTHR18063:SF6">
    <property type="entry name" value="UBIQUITIN CARBOXYL-TERMINAL HYDROLASE"/>
    <property type="match status" value="1"/>
</dbReference>
<dbReference type="GeneID" id="80918407"/>
<feature type="compositionally biased region" description="Polar residues" evidence="1">
    <location>
        <begin position="272"/>
        <end position="307"/>
    </location>
</feature>
<protein>
    <recommendedName>
        <fullName evidence="2">MINDY deubiquitinase domain-containing protein</fullName>
    </recommendedName>
</protein>
<dbReference type="GO" id="GO:0071944">
    <property type="term" value="C:cell periphery"/>
    <property type="evidence" value="ECO:0007669"/>
    <property type="project" value="TreeGrafter"/>
</dbReference>
<dbReference type="GO" id="GO:0004843">
    <property type="term" value="F:cysteine-type deubiquitinase activity"/>
    <property type="evidence" value="ECO:0007669"/>
    <property type="project" value="InterPro"/>
</dbReference>
<dbReference type="RefSeq" id="XP_056082311.1">
    <property type="nucleotide sequence ID" value="XM_056222640.1"/>
</dbReference>
<feature type="compositionally biased region" description="Basic and acidic residues" evidence="1">
    <location>
        <begin position="342"/>
        <end position="354"/>
    </location>
</feature>
<dbReference type="GO" id="GO:0016807">
    <property type="term" value="F:cysteine-type carboxypeptidase activity"/>
    <property type="evidence" value="ECO:0007669"/>
    <property type="project" value="TreeGrafter"/>
</dbReference>
<feature type="compositionally biased region" description="Basic residues" evidence="1">
    <location>
        <begin position="370"/>
        <end position="383"/>
    </location>
</feature>
<accession>A0AA35NHZ8</accession>
<dbReference type="Pfam" id="PF04424">
    <property type="entry name" value="MINDY_DUB"/>
    <property type="match status" value="1"/>
</dbReference>
<dbReference type="Proteomes" id="UP001161438">
    <property type="component" value="Chromosome 7"/>
</dbReference>
<dbReference type="PANTHER" id="PTHR18063">
    <property type="entry name" value="NF-E2 INDUCIBLE PROTEIN"/>
    <property type="match status" value="1"/>
</dbReference>
<evidence type="ECO:0000313" key="4">
    <source>
        <dbReference type="Proteomes" id="UP001161438"/>
    </source>
</evidence>
<sequence>MDVSFLTKSVQINGTQYKILLQNGQGKCALIALVNVLLISPAHARYSQEICKLVKGKEIVTLNEIVQTLADMGVQNPNGASVEKQQLLKILPQLYSGLNINPEFNGSFEDGVEMSLFRLYNVGIVHGWIIDGDNDLNAYEHVSKYSYMGAQKVLVQSYEIQKNNAQFENDEQIQSDATYLKSFLARSATQLTDYGLNHLKEILVERSYAVLFRNDHFCTLYKNNGELFTLVTDPTYRNRKDINWQSLTSVNGLQDSYYTGNFIPTSLERTDTTATGQNDSYISNPFSDQNTGRVTTNQGNSGASGIQQIEDDEELARRLQEQEDMRAASNMQNGYANSSSDNPRERFQRSEKNSKKNKFLSFNGSSDGKNRKRDKLKKSCVVM</sequence>
<dbReference type="AlphaFoldDB" id="A0AA35NHZ8"/>
<dbReference type="InterPro" id="IPR007518">
    <property type="entry name" value="MINDY"/>
</dbReference>
<proteinExistence type="predicted"/>
<dbReference type="EMBL" id="OX365763">
    <property type="protein sequence ID" value="CAI4039196.1"/>
    <property type="molecule type" value="Genomic_DNA"/>
</dbReference>
<keyword evidence="4" id="KW-1185">Reference proteome</keyword>
<feature type="domain" description="MINDY deubiquitinase" evidence="2">
    <location>
        <begin position="5"/>
        <end position="262"/>
    </location>
</feature>
<dbReference type="GO" id="GO:0071108">
    <property type="term" value="P:protein K48-linked deubiquitination"/>
    <property type="evidence" value="ECO:0007669"/>
    <property type="project" value="TreeGrafter"/>
</dbReference>
<evidence type="ECO:0000313" key="3">
    <source>
        <dbReference type="EMBL" id="CAI4039196.1"/>
    </source>
</evidence>
<reference evidence="3" key="1">
    <citation type="submission" date="2022-10" db="EMBL/GenBank/DDBJ databases">
        <authorList>
            <person name="Byrne P K."/>
        </authorList>
    </citation>
    <scope>NUCLEOTIDE SEQUENCE</scope>
    <source>
        <strain evidence="3">IFO1815</strain>
    </source>
</reference>
<dbReference type="InterPro" id="IPR033979">
    <property type="entry name" value="MINDY_domain"/>
</dbReference>
<dbReference type="GO" id="GO:0005829">
    <property type="term" value="C:cytosol"/>
    <property type="evidence" value="ECO:0007669"/>
    <property type="project" value="TreeGrafter"/>
</dbReference>
<dbReference type="GO" id="GO:1990380">
    <property type="term" value="F:K48-linked deubiquitinase activity"/>
    <property type="evidence" value="ECO:0007669"/>
    <property type="project" value="InterPro"/>
</dbReference>
<organism evidence="3 4">
    <name type="scientific">Saccharomyces mikatae IFO 1815</name>
    <dbReference type="NCBI Taxonomy" id="226126"/>
    <lineage>
        <taxon>Eukaryota</taxon>
        <taxon>Fungi</taxon>
        <taxon>Dikarya</taxon>
        <taxon>Ascomycota</taxon>
        <taxon>Saccharomycotina</taxon>
        <taxon>Saccharomycetes</taxon>
        <taxon>Saccharomycetales</taxon>
        <taxon>Saccharomycetaceae</taxon>
        <taxon>Saccharomyces</taxon>
    </lineage>
</organism>